<evidence type="ECO:0000313" key="6">
    <source>
        <dbReference type="Proteomes" id="UP000600247"/>
    </source>
</evidence>
<accession>A0A917HD63</accession>
<dbReference type="PANTHER" id="PTHR43270">
    <property type="entry name" value="BETA-ALA-HIS DIPEPTIDASE"/>
    <property type="match status" value="1"/>
</dbReference>
<dbReference type="Pfam" id="PF01546">
    <property type="entry name" value="Peptidase_M20"/>
    <property type="match status" value="1"/>
</dbReference>
<dbReference type="CDD" id="cd05680">
    <property type="entry name" value="M20_dipept_like"/>
    <property type="match status" value="1"/>
</dbReference>
<dbReference type="GO" id="GO:0006508">
    <property type="term" value="P:proteolysis"/>
    <property type="evidence" value="ECO:0007669"/>
    <property type="project" value="UniProtKB-KW"/>
</dbReference>
<gene>
    <name evidence="5" type="ORF">GCM10010918_34180</name>
</gene>
<evidence type="ECO:0000256" key="3">
    <source>
        <dbReference type="ARBA" id="ARBA00022801"/>
    </source>
</evidence>
<organism evidence="5 6">
    <name type="scientific">Paenibacillus radicis</name>
    <name type="common">ex Gao et al. 2016</name>
    <dbReference type="NCBI Taxonomy" id="1737354"/>
    <lineage>
        <taxon>Bacteria</taxon>
        <taxon>Bacillati</taxon>
        <taxon>Bacillota</taxon>
        <taxon>Bacilli</taxon>
        <taxon>Bacillales</taxon>
        <taxon>Paenibacillaceae</taxon>
        <taxon>Paenibacillus</taxon>
    </lineage>
</organism>
<reference evidence="5 6" key="1">
    <citation type="journal article" date="2014" name="Int. J. Syst. Evol. Microbiol.">
        <title>Complete genome sequence of Corynebacterium casei LMG S-19264T (=DSM 44701T), isolated from a smear-ripened cheese.</title>
        <authorList>
            <consortium name="US DOE Joint Genome Institute (JGI-PGF)"/>
            <person name="Walter F."/>
            <person name="Albersmeier A."/>
            <person name="Kalinowski J."/>
            <person name="Ruckert C."/>
        </authorList>
    </citation>
    <scope>NUCLEOTIDE SEQUENCE [LARGE SCALE GENOMIC DNA]</scope>
    <source>
        <strain evidence="5 6">CGMCC 1.15286</strain>
    </source>
</reference>
<keyword evidence="3" id="KW-0378">Hydrolase</keyword>
<dbReference type="NCBIfam" id="NF005914">
    <property type="entry name" value="PRK07907.1"/>
    <property type="match status" value="1"/>
</dbReference>
<dbReference type="EMBL" id="BMHY01000006">
    <property type="protein sequence ID" value="GGG75121.1"/>
    <property type="molecule type" value="Genomic_DNA"/>
</dbReference>
<evidence type="ECO:0000256" key="2">
    <source>
        <dbReference type="ARBA" id="ARBA00022723"/>
    </source>
</evidence>
<comment type="caution">
    <text evidence="5">The sequence shown here is derived from an EMBL/GenBank/DDBJ whole genome shotgun (WGS) entry which is preliminary data.</text>
</comment>
<dbReference type="InterPro" id="IPR002933">
    <property type="entry name" value="Peptidase_M20"/>
</dbReference>
<dbReference type="GO" id="GO:0008233">
    <property type="term" value="F:peptidase activity"/>
    <property type="evidence" value="ECO:0007669"/>
    <property type="project" value="UniProtKB-KW"/>
</dbReference>
<sequence length="451" mass="49556">MNYESYFQQLREQHLEQLKQFLTIPSISALSEHKQDMNEAAQWVAQKLKEAGMDIVEVHPTSGHPIVYAEHLHAPGKPTVLIYGHYDVQPVDPLHLWETPPFEPTIRGGKLYARGATDDKGQLFLHIKAVEALLRQEGELPVNVKFCIEGEEEISSPSLPAFMKTNEEKLATDVVVISDTSLLEKGKPAISTGLRGLCSLEVAIQTANTDLHSGTYGGGVPNALHALIELLASLHDDKGRITVEGFYEGVPELSAAMREEFAKQQFNEEKLQNHLGLDALYGEEGYTFVERTGARPTLELNGVYGGFQGEGTKTVIPKEAHAKITCRLVGSQDPVATLERISAHLHTHVPTGAKLTVTPGEKARAFNMDPSHPVLQTAADAYEEVYGTRALFTKDGGSIPIVETFSRVLSAPVVMMGFGLPDENLHAPNEHFNLENFDKGLLTIVAFLKRL</sequence>
<dbReference type="SUPFAM" id="SSF53187">
    <property type="entry name" value="Zn-dependent exopeptidases"/>
    <property type="match status" value="1"/>
</dbReference>
<dbReference type="PANTHER" id="PTHR43270:SF12">
    <property type="entry name" value="SUCCINYL-DIAMINOPIMELATE DESUCCINYLASE"/>
    <property type="match status" value="1"/>
</dbReference>
<keyword evidence="2" id="KW-0479">Metal-binding</keyword>
<dbReference type="NCBIfam" id="NF006579">
    <property type="entry name" value="PRK09104.1"/>
    <property type="match status" value="1"/>
</dbReference>
<dbReference type="RefSeq" id="WP_188890413.1">
    <property type="nucleotide sequence ID" value="NZ_BMHY01000006.1"/>
</dbReference>
<name>A0A917HD63_9BACL</name>
<feature type="domain" description="Peptidase M20 dimerisation" evidence="4">
    <location>
        <begin position="193"/>
        <end position="350"/>
    </location>
</feature>
<dbReference type="InterPro" id="IPR011650">
    <property type="entry name" value="Peptidase_M20_dimer"/>
</dbReference>
<protein>
    <submittedName>
        <fullName evidence="5">Peptidase M20</fullName>
    </submittedName>
</protein>
<dbReference type="InterPro" id="IPR051458">
    <property type="entry name" value="Cyt/Met_Dipeptidase"/>
</dbReference>
<dbReference type="AlphaFoldDB" id="A0A917HD63"/>
<evidence type="ECO:0000256" key="1">
    <source>
        <dbReference type="ARBA" id="ARBA00022670"/>
    </source>
</evidence>
<keyword evidence="1" id="KW-0645">Protease</keyword>
<proteinExistence type="predicted"/>
<evidence type="ECO:0000313" key="5">
    <source>
        <dbReference type="EMBL" id="GGG75121.1"/>
    </source>
</evidence>
<dbReference type="Proteomes" id="UP000600247">
    <property type="component" value="Unassembled WGS sequence"/>
</dbReference>
<evidence type="ECO:0000259" key="4">
    <source>
        <dbReference type="Pfam" id="PF07687"/>
    </source>
</evidence>
<dbReference type="Pfam" id="PF07687">
    <property type="entry name" value="M20_dimer"/>
    <property type="match status" value="1"/>
</dbReference>
<dbReference type="Gene3D" id="3.30.70.360">
    <property type="match status" value="1"/>
</dbReference>
<dbReference type="Gene3D" id="3.40.630.10">
    <property type="entry name" value="Zn peptidases"/>
    <property type="match status" value="1"/>
</dbReference>
<dbReference type="NCBIfam" id="NF006053">
    <property type="entry name" value="PRK08201.1"/>
    <property type="match status" value="1"/>
</dbReference>
<keyword evidence="6" id="KW-1185">Reference proteome</keyword>
<dbReference type="GO" id="GO:0046872">
    <property type="term" value="F:metal ion binding"/>
    <property type="evidence" value="ECO:0007669"/>
    <property type="project" value="UniProtKB-KW"/>
</dbReference>